<keyword evidence="2" id="KW-1185">Reference proteome</keyword>
<comment type="caution">
    <text evidence="1">The sequence shown here is derived from an EMBL/GenBank/DDBJ whole genome shotgun (WGS) entry which is preliminary data.</text>
</comment>
<protein>
    <submittedName>
        <fullName evidence="1">Uncharacterized protein</fullName>
    </submittedName>
</protein>
<proteinExistence type="predicted"/>
<dbReference type="Proteomes" id="UP001627154">
    <property type="component" value="Unassembled WGS sequence"/>
</dbReference>
<accession>A0ABD2WYK2</accession>
<dbReference type="AlphaFoldDB" id="A0ABD2WYK2"/>
<reference evidence="1 2" key="1">
    <citation type="journal article" date="2024" name="bioRxiv">
        <title>A reference genome for Trichogramma kaykai: A tiny desert-dwelling parasitoid wasp with competing sex-ratio distorters.</title>
        <authorList>
            <person name="Culotta J."/>
            <person name="Lindsey A.R."/>
        </authorList>
    </citation>
    <scope>NUCLEOTIDE SEQUENCE [LARGE SCALE GENOMIC DNA]</scope>
    <source>
        <strain evidence="1 2">KSX58</strain>
    </source>
</reference>
<gene>
    <name evidence="1" type="ORF">TKK_008143</name>
</gene>
<dbReference type="EMBL" id="JBJJXI010000060">
    <property type="protein sequence ID" value="KAL3397905.1"/>
    <property type="molecule type" value="Genomic_DNA"/>
</dbReference>
<evidence type="ECO:0000313" key="1">
    <source>
        <dbReference type="EMBL" id="KAL3397905.1"/>
    </source>
</evidence>
<sequence length="85" mass="9538">MNGGGPPAVMGKPCTLHDGESRLLRLDDVDEADERCDDPPAALFVKAFFADPLRKSKSRVRNISHPELPPMTRSLRKVIDRKFNH</sequence>
<organism evidence="1 2">
    <name type="scientific">Trichogramma kaykai</name>
    <dbReference type="NCBI Taxonomy" id="54128"/>
    <lineage>
        <taxon>Eukaryota</taxon>
        <taxon>Metazoa</taxon>
        <taxon>Ecdysozoa</taxon>
        <taxon>Arthropoda</taxon>
        <taxon>Hexapoda</taxon>
        <taxon>Insecta</taxon>
        <taxon>Pterygota</taxon>
        <taxon>Neoptera</taxon>
        <taxon>Endopterygota</taxon>
        <taxon>Hymenoptera</taxon>
        <taxon>Apocrita</taxon>
        <taxon>Proctotrupomorpha</taxon>
        <taxon>Chalcidoidea</taxon>
        <taxon>Trichogrammatidae</taxon>
        <taxon>Trichogramma</taxon>
    </lineage>
</organism>
<evidence type="ECO:0000313" key="2">
    <source>
        <dbReference type="Proteomes" id="UP001627154"/>
    </source>
</evidence>
<name>A0ABD2WYK2_9HYME</name>